<dbReference type="PANTHER" id="PTHR12558:SF13">
    <property type="entry name" value="CELL DIVISION CYCLE PROTEIN 27 HOMOLOG"/>
    <property type="match status" value="1"/>
</dbReference>
<organism evidence="1 2">
    <name type="scientific">Cognatishimia activa</name>
    <dbReference type="NCBI Taxonomy" id="1715691"/>
    <lineage>
        <taxon>Bacteria</taxon>
        <taxon>Pseudomonadati</taxon>
        <taxon>Pseudomonadota</taxon>
        <taxon>Alphaproteobacteria</taxon>
        <taxon>Rhodobacterales</taxon>
        <taxon>Paracoccaceae</taxon>
        <taxon>Cognatishimia</taxon>
    </lineage>
</organism>
<dbReference type="OrthoDB" id="7702646at2"/>
<proteinExistence type="predicted"/>
<dbReference type="AlphaFoldDB" id="A0A0P1IUS9"/>
<dbReference type="EMBL" id="CYUE01000003">
    <property type="protein sequence ID" value="CUK24895.1"/>
    <property type="molecule type" value="Genomic_DNA"/>
</dbReference>
<dbReference type="RefSeq" id="WP_058313906.1">
    <property type="nucleotide sequence ID" value="NZ_CYTO01000003.1"/>
</dbReference>
<dbReference type="PANTHER" id="PTHR12558">
    <property type="entry name" value="CELL DIVISION CYCLE 16,23,27"/>
    <property type="match status" value="1"/>
</dbReference>
<dbReference type="Proteomes" id="UP000051184">
    <property type="component" value="Unassembled WGS sequence"/>
</dbReference>
<keyword evidence="2" id="KW-1185">Reference proteome</keyword>
<accession>A0A0P1IUS9</accession>
<dbReference type="Pfam" id="PF13432">
    <property type="entry name" value="TPR_16"/>
    <property type="match status" value="3"/>
</dbReference>
<evidence type="ECO:0000313" key="1">
    <source>
        <dbReference type="EMBL" id="CUK24895.1"/>
    </source>
</evidence>
<dbReference type="SUPFAM" id="SSF48452">
    <property type="entry name" value="TPR-like"/>
    <property type="match status" value="2"/>
</dbReference>
<name>A0A0P1IUS9_9RHOB</name>
<sequence length="436" mass="48717">MLQRIVFLSVFVFGTLPALSKPLITDSENTYISACLAQNVSWENLEQICKNALEDGNLTRVERRELLNILGDTQRFLNDHVSAEATYRSIFALQVGDAGANEGLGWIAFDEKNFQLAAEFFERAVSEAPSAFRLAGLAGALFRAGEIEISAANELHNSALSLDPESSWVLREKGWNNYDAGNFATAKSVFEEALELWSEDENAHAGLSYSLYNIGDYRLAVDHISRAIELASEEEPILLSYKEHRAFALWSLSRFRQAIKDAESLIEDFPDNSAGYVLKARILHDMGATNEAIALLTDLALDPEGQYFVYYWLAQIQKTDLRFEAALSTTEKAKLLPSADGYMDNMRAEIALGLNDTALAREMIRHAFVPGEWTMWSYLLDARIMVREGRMEDAQKRLGEALELGLTVSEISTLAREMIKQGDFKAAIALSRGSER</sequence>
<keyword evidence="1" id="KW-0449">Lipoprotein</keyword>
<dbReference type="InterPro" id="IPR019734">
    <property type="entry name" value="TPR_rpt"/>
</dbReference>
<dbReference type="SMART" id="SM00028">
    <property type="entry name" value="TPR"/>
    <property type="match status" value="4"/>
</dbReference>
<reference evidence="2" key="1">
    <citation type="submission" date="2015-09" db="EMBL/GenBank/DDBJ databases">
        <authorList>
            <person name="Rodrigo-Torres Lidia"/>
            <person name="Arahal R.David."/>
        </authorList>
    </citation>
    <scope>NUCLEOTIDE SEQUENCE [LARGE SCALE GENOMIC DNA]</scope>
    <source>
        <strain evidence="2">CECT 5114</strain>
    </source>
</reference>
<evidence type="ECO:0000313" key="2">
    <source>
        <dbReference type="Proteomes" id="UP000051184"/>
    </source>
</evidence>
<gene>
    <name evidence="1" type="ORF">TA5114_00682</name>
</gene>
<dbReference type="InterPro" id="IPR011990">
    <property type="entry name" value="TPR-like_helical_dom_sf"/>
</dbReference>
<dbReference type="STRING" id="1715691.TA5113_00109"/>
<protein>
    <submittedName>
        <fullName evidence="1">Putative PEP-CTERM system TPR-repeat lipoprotein</fullName>
    </submittedName>
</protein>
<dbReference type="Gene3D" id="1.25.40.10">
    <property type="entry name" value="Tetratricopeptide repeat domain"/>
    <property type="match status" value="3"/>
</dbReference>